<dbReference type="EMBL" id="SMAR01000002">
    <property type="protein sequence ID" value="TCT44495.1"/>
    <property type="molecule type" value="Genomic_DNA"/>
</dbReference>
<dbReference type="InterPro" id="IPR001333">
    <property type="entry name" value="Peptidase_M32_Taq"/>
</dbReference>
<keyword evidence="1 4" id="KW-0121">Carboxypeptidase</keyword>
<dbReference type="GO" id="GO:0004181">
    <property type="term" value="F:metallocarboxypeptidase activity"/>
    <property type="evidence" value="ECO:0007669"/>
    <property type="project" value="UniProtKB-UniRule"/>
</dbReference>
<dbReference type="PROSITE" id="PS52034">
    <property type="entry name" value="PEPTIDASE_M32"/>
    <property type="match status" value="1"/>
</dbReference>
<feature type="binding site" evidence="2">
    <location>
        <position position="296"/>
    </location>
    <ligand>
        <name>Zn(2+)</name>
        <dbReference type="ChEBI" id="CHEBI:29105"/>
        <note>catalytic</note>
    </ligand>
</feature>
<evidence type="ECO:0000256" key="3">
    <source>
        <dbReference type="PIRSR" id="PIRSR006615-2"/>
    </source>
</evidence>
<evidence type="ECO:0000313" key="5">
    <source>
        <dbReference type="Proteomes" id="UP000295097"/>
    </source>
</evidence>
<evidence type="ECO:0000256" key="1">
    <source>
        <dbReference type="PIRNR" id="PIRNR006615"/>
    </source>
</evidence>
<proteinExistence type="inferred from homology"/>
<dbReference type="SUPFAM" id="SSF55486">
    <property type="entry name" value="Metalloproteases ('zincins'), catalytic domain"/>
    <property type="match status" value="1"/>
</dbReference>
<comment type="similarity">
    <text evidence="1">Belongs to the peptidase M32 family.</text>
</comment>
<dbReference type="RefSeq" id="WP_132307887.1">
    <property type="nucleotide sequence ID" value="NZ_SMAR01000002.1"/>
</dbReference>
<keyword evidence="1" id="KW-0645">Protease</keyword>
<gene>
    <name evidence="4" type="ORF">EDC90_100243</name>
</gene>
<evidence type="ECO:0000313" key="4">
    <source>
        <dbReference type="EMBL" id="TCT44495.1"/>
    </source>
</evidence>
<reference evidence="4 5" key="1">
    <citation type="submission" date="2019-03" db="EMBL/GenBank/DDBJ databases">
        <title>Freshwater and sediment microbial communities from various areas in North America, analyzing microbe dynamics in response to fracking.</title>
        <authorList>
            <person name="Lamendella R."/>
        </authorList>
    </citation>
    <scope>NUCLEOTIDE SEQUENCE [LARGE SCALE GENOMIC DNA]</scope>
    <source>
        <strain evidence="4 5">175.2</strain>
    </source>
</reference>
<keyword evidence="1" id="KW-0482">Metalloprotease</keyword>
<dbReference type="OrthoDB" id="9772308at2"/>
<feature type="active site" description="Proton donor/acceptor" evidence="3">
    <location>
        <position position="258"/>
    </location>
</feature>
<dbReference type="Proteomes" id="UP000295097">
    <property type="component" value="Unassembled WGS sequence"/>
</dbReference>
<dbReference type="GO" id="GO:0006508">
    <property type="term" value="P:proteolysis"/>
    <property type="evidence" value="ECO:0007669"/>
    <property type="project" value="UniProtKB-UniRule"/>
</dbReference>
<dbReference type="Gene3D" id="1.10.1370.30">
    <property type="match status" value="1"/>
</dbReference>
<keyword evidence="1 2" id="KW-0479">Metal-binding</keyword>
<protein>
    <recommendedName>
        <fullName evidence="1">Metal-dependent carboxypeptidase</fullName>
        <ecNumber evidence="1">3.4.17.19</ecNumber>
    </recommendedName>
</protein>
<comment type="catalytic activity">
    <reaction evidence="1">
        <text>Release of a C-terminal amino acid with broad specificity, except for -Pro.</text>
        <dbReference type="EC" id="3.4.17.19"/>
    </reaction>
</comment>
<keyword evidence="5" id="KW-1185">Reference proteome</keyword>
<accession>A0A4R3NXK3</accession>
<dbReference type="PANTHER" id="PTHR34217:SF1">
    <property type="entry name" value="CARBOXYPEPTIDASE 1"/>
    <property type="match status" value="1"/>
</dbReference>
<keyword evidence="1" id="KW-0378">Hydrolase</keyword>
<comment type="cofactor">
    <cofactor evidence="2">
        <name>Zn(2+)</name>
        <dbReference type="ChEBI" id="CHEBI:29105"/>
    </cofactor>
    <text evidence="2">Binds 1 zinc ion per subunit.</text>
</comment>
<dbReference type="AlphaFoldDB" id="A0A4R3NXK3"/>
<keyword evidence="2" id="KW-0862">Zinc</keyword>
<organism evidence="4 5">
    <name type="scientific">Martelella mediterranea</name>
    <dbReference type="NCBI Taxonomy" id="293089"/>
    <lineage>
        <taxon>Bacteria</taxon>
        <taxon>Pseudomonadati</taxon>
        <taxon>Pseudomonadota</taxon>
        <taxon>Alphaproteobacteria</taxon>
        <taxon>Hyphomicrobiales</taxon>
        <taxon>Aurantimonadaceae</taxon>
        <taxon>Martelella</taxon>
    </lineage>
</organism>
<feature type="binding site" evidence="2">
    <location>
        <position position="261"/>
    </location>
    <ligand>
        <name>Zn(2+)</name>
        <dbReference type="ChEBI" id="CHEBI:29105"/>
        <note>catalytic</note>
    </ligand>
</feature>
<comment type="function">
    <text evidence="1">Broad specificity carboxypetidase that releases amino acids sequentially from the C-terminus, including neutral, aromatic, polar and basic residues.</text>
</comment>
<feature type="binding site" evidence="2">
    <location>
        <position position="257"/>
    </location>
    <ligand>
        <name>Zn(2+)</name>
        <dbReference type="ChEBI" id="CHEBI:29105"/>
        <note>catalytic</note>
    </ligand>
</feature>
<dbReference type="PANTHER" id="PTHR34217">
    <property type="entry name" value="METAL-DEPENDENT CARBOXYPEPTIDASE"/>
    <property type="match status" value="1"/>
</dbReference>
<dbReference type="CDD" id="cd06460">
    <property type="entry name" value="M32_Taq"/>
    <property type="match status" value="1"/>
</dbReference>
<dbReference type="PIRSF" id="PIRSF006615">
    <property type="entry name" value="Zn_crbxpep_Taq"/>
    <property type="match status" value="1"/>
</dbReference>
<dbReference type="GO" id="GO:0046872">
    <property type="term" value="F:metal ion binding"/>
    <property type="evidence" value="ECO:0007669"/>
    <property type="project" value="UniProtKB-KW"/>
</dbReference>
<dbReference type="Pfam" id="PF02074">
    <property type="entry name" value="Peptidase_M32"/>
    <property type="match status" value="1"/>
</dbReference>
<name>A0A4R3NXK3_9HYPH</name>
<dbReference type="PRINTS" id="PR00998">
    <property type="entry name" value="CRBOXYPTASET"/>
</dbReference>
<sequence length="501" mass="55570">MNGTFSERVGEINDILCAVNALQWDARVMMPSGGAETRGHQIATLKAMARRLLLSSETGKVAEEALETGSSENERNAAKTVIAARDWHSKIPAALLREQDETSVVAGEAWAEARAKGDFALFKPYLAKVVSLSRQMAEAIGYDDHPYDPLIAIYEPGETAASLSTLFDALRSGMKPILEAALARPAPRTDFLYRSYPVEKQKALSAELARLLGLDMSRSRLDTAVHPFEISFTRQDVRITSRWNPNYLPMSMFGTMHETGHALYEQGVDPALTRSVHTSDLIGLYAVGGSSFGMHESQSRLFENHIGRSPAFWALHFSKLKDYFSDQLSDVSEDEFVAAINRTEPGLIRVEADELTYDLHIMLRVRIEMALMDGSLSVDDVPAAWNAAMHEDLGLDVPDDGLGCLQDVHWSSGYMGSFPTYTIGNITAAQLMAHFDKTRPELRRAANVGDLVPLRSALGETVWRHGRSRNRRQVLADIGADTGDCRPYLDYLSEKFRLTTR</sequence>
<evidence type="ECO:0000256" key="2">
    <source>
        <dbReference type="PIRSR" id="PIRSR006615-1"/>
    </source>
</evidence>
<comment type="caution">
    <text evidence="4">The sequence shown here is derived from an EMBL/GenBank/DDBJ whole genome shotgun (WGS) entry which is preliminary data.</text>
</comment>
<dbReference type="EC" id="3.4.17.19" evidence="1"/>